<evidence type="ECO:0000256" key="15">
    <source>
        <dbReference type="SAM" id="Phobius"/>
    </source>
</evidence>
<comment type="catalytic activity">
    <reaction evidence="11">
        <text>all-trans-decaprenyl diphosphate + 4-hydroxybenzoate = 4-hydroxy-3-(all-trans-decaprenyl)benzoate + diphosphate</text>
        <dbReference type="Rhea" id="RHEA:44564"/>
        <dbReference type="ChEBI" id="CHEBI:17879"/>
        <dbReference type="ChEBI" id="CHEBI:33019"/>
        <dbReference type="ChEBI" id="CHEBI:60721"/>
        <dbReference type="ChEBI" id="CHEBI:84503"/>
        <dbReference type="EC" id="2.5.1.39"/>
    </reaction>
    <physiologicalReaction direction="left-to-right" evidence="11">
        <dbReference type="Rhea" id="RHEA:44565"/>
    </physiologicalReaction>
</comment>
<keyword evidence="5" id="KW-0831">Ubiquinone biosynthesis</keyword>
<dbReference type="InterPro" id="IPR039653">
    <property type="entry name" value="Prenyltransferase"/>
</dbReference>
<dbReference type="NCBIfam" id="TIGR01474">
    <property type="entry name" value="ubiA_proteo"/>
    <property type="match status" value="1"/>
</dbReference>
<dbReference type="Gene3D" id="1.20.120.1780">
    <property type="entry name" value="UbiA prenyltransferase"/>
    <property type="match status" value="1"/>
</dbReference>
<dbReference type="GO" id="GO:0008299">
    <property type="term" value="P:isoprenoid biosynthetic process"/>
    <property type="evidence" value="ECO:0007669"/>
    <property type="project" value="UniProtKB-KW"/>
</dbReference>
<evidence type="ECO:0000256" key="14">
    <source>
        <dbReference type="ARBA" id="ARBA00082604"/>
    </source>
</evidence>
<dbReference type="GO" id="GO:0006744">
    <property type="term" value="P:ubiquinone biosynthetic process"/>
    <property type="evidence" value="ECO:0007669"/>
    <property type="project" value="UniProtKB-KW"/>
</dbReference>
<dbReference type="FunFam" id="1.20.120.1780:FF:000001">
    <property type="entry name" value="4-hydroxybenzoate octaprenyltransferase"/>
    <property type="match status" value="1"/>
</dbReference>
<feature type="transmembrane region" description="Helical" evidence="15">
    <location>
        <begin position="336"/>
        <end position="355"/>
    </location>
</feature>
<comment type="similarity">
    <text evidence="3">Belongs to the UbiA prenyltransferase family.</text>
</comment>
<comment type="catalytic activity">
    <reaction evidence="12">
        <text>all-trans-nonaprenyl diphosphate + 4-hydroxybenzoate = 4-hydroxy-3-(all-trans-nonaprenyl)benzoate + diphosphate</text>
        <dbReference type="Rhea" id="RHEA:17709"/>
        <dbReference type="ChEBI" id="CHEBI:17879"/>
        <dbReference type="ChEBI" id="CHEBI:33019"/>
        <dbReference type="ChEBI" id="CHEBI:58391"/>
        <dbReference type="ChEBI" id="CHEBI:84502"/>
        <dbReference type="EC" id="2.5.1.39"/>
    </reaction>
    <physiologicalReaction direction="left-to-right" evidence="12">
        <dbReference type="Rhea" id="RHEA:17710"/>
    </physiologicalReaction>
</comment>
<proteinExistence type="inferred from homology"/>
<organism evidence="16 17">
    <name type="scientific">Elysia chlorotica</name>
    <name type="common">Eastern emerald elysia</name>
    <name type="synonym">Sea slug</name>
    <dbReference type="NCBI Taxonomy" id="188477"/>
    <lineage>
        <taxon>Eukaryota</taxon>
        <taxon>Metazoa</taxon>
        <taxon>Spiralia</taxon>
        <taxon>Lophotrochozoa</taxon>
        <taxon>Mollusca</taxon>
        <taxon>Gastropoda</taxon>
        <taxon>Heterobranchia</taxon>
        <taxon>Euthyneura</taxon>
        <taxon>Panpulmonata</taxon>
        <taxon>Sacoglossa</taxon>
        <taxon>Placobranchoidea</taxon>
        <taxon>Plakobranchidae</taxon>
        <taxon>Elysia</taxon>
    </lineage>
</organism>
<name>A0A433TWQ1_ELYCH</name>
<keyword evidence="17" id="KW-1185">Reference proteome</keyword>
<dbReference type="EMBL" id="RQTK01000153">
    <property type="protein sequence ID" value="RUS86006.1"/>
    <property type="molecule type" value="Genomic_DNA"/>
</dbReference>
<dbReference type="Gene3D" id="1.10.357.140">
    <property type="entry name" value="UbiA prenyltransferase"/>
    <property type="match status" value="1"/>
</dbReference>
<keyword evidence="7 15" id="KW-1133">Transmembrane helix</keyword>
<evidence type="ECO:0000256" key="1">
    <source>
        <dbReference type="ARBA" id="ARBA00001946"/>
    </source>
</evidence>
<dbReference type="InterPro" id="IPR030470">
    <property type="entry name" value="UbiA_prenylTrfase_CS"/>
</dbReference>
<dbReference type="PANTHER" id="PTHR11048:SF28">
    <property type="entry name" value="4-HYDROXYBENZOATE POLYPRENYLTRANSFERASE, MITOCHONDRIAL"/>
    <property type="match status" value="1"/>
</dbReference>
<feature type="transmembrane region" description="Helical" evidence="15">
    <location>
        <begin position="241"/>
        <end position="261"/>
    </location>
</feature>
<evidence type="ECO:0000256" key="12">
    <source>
        <dbReference type="ARBA" id="ARBA00050454"/>
    </source>
</evidence>
<dbReference type="EC" id="2.5.1.39" evidence="10"/>
<evidence type="ECO:0000256" key="9">
    <source>
        <dbReference type="ARBA" id="ARBA00023229"/>
    </source>
</evidence>
<dbReference type="AlphaFoldDB" id="A0A433TWQ1"/>
<dbReference type="PROSITE" id="PS00943">
    <property type="entry name" value="UBIA"/>
    <property type="match status" value="1"/>
</dbReference>
<keyword evidence="4" id="KW-0808">Transferase</keyword>
<evidence type="ECO:0000313" key="16">
    <source>
        <dbReference type="EMBL" id="RUS86006.1"/>
    </source>
</evidence>
<reference evidence="16 17" key="1">
    <citation type="submission" date="2019-01" db="EMBL/GenBank/DDBJ databases">
        <title>A draft genome assembly of the solar-powered sea slug Elysia chlorotica.</title>
        <authorList>
            <person name="Cai H."/>
            <person name="Li Q."/>
            <person name="Fang X."/>
            <person name="Li J."/>
            <person name="Curtis N.E."/>
            <person name="Altenburger A."/>
            <person name="Shibata T."/>
            <person name="Feng M."/>
            <person name="Maeda T."/>
            <person name="Schwartz J.A."/>
            <person name="Shigenobu S."/>
            <person name="Lundholm N."/>
            <person name="Nishiyama T."/>
            <person name="Yang H."/>
            <person name="Hasebe M."/>
            <person name="Li S."/>
            <person name="Pierce S.K."/>
            <person name="Wang J."/>
        </authorList>
    </citation>
    <scope>NUCLEOTIDE SEQUENCE [LARGE SCALE GENOMIC DNA]</scope>
    <source>
        <strain evidence="16">EC2010</strain>
        <tissue evidence="16">Whole organism of an adult</tissue>
    </source>
</reference>
<feature type="non-terminal residue" evidence="16">
    <location>
        <position position="529"/>
    </location>
</feature>
<evidence type="ECO:0000256" key="3">
    <source>
        <dbReference type="ARBA" id="ARBA00005985"/>
    </source>
</evidence>
<dbReference type="Proteomes" id="UP000271974">
    <property type="component" value="Unassembled WGS sequence"/>
</dbReference>
<feature type="transmembrane region" description="Helical" evidence="15">
    <location>
        <begin position="434"/>
        <end position="453"/>
    </location>
</feature>
<dbReference type="GO" id="GO:0008412">
    <property type="term" value="F:4-hydroxybenzoate polyprenyltransferase activity"/>
    <property type="evidence" value="ECO:0007669"/>
    <property type="project" value="UniProtKB-EC"/>
</dbReference>
<accession>A0A433TWQ1</accession>
<evidence type="ECO:0000256" key="13">
    <source>
        <dbReference type="ARBA" id="ARBA00051182"/>
    </source>
</evidence>
<dbReference type="InterPro" id="IPR000537">
    <property type="entry name" value="UbiA_prenyltransferase"/>
</dbReference>
<evidence type="ECO:0000256" key="2">
    <source>
        <dbReference type="ARBA" id="ARBA00004141"/>
    </source>
</evidence>
<feature type="transmembrane region" description="Helical" evidence="15">
    <location>
        <begin position="364"/>
        <end position="385"/>
    </location>
</feature>
<evidence type="ECO:0000256" key="5">
    <source>
        <dbReference type="ARBA" id="ARBA00022688"/>
    </source>
</evidence>
<dbReference type="InterPro" id="IPR044878">
    <property type="entry name" value="UbiA_sf"/>
</dbReference>
<dbReference type="HAMAP" id="MF_01635">
    <property type="entry name" value="UbiA"/>
    <property type="match status" value="1"/>
</dbReference>
<dbReference type="OrthoDB" id="18170at2759"/>
<comment type="caution">
    <text evidence="16">The sequence shown here is derived from an EMBL/GenBank/DDBJ whole genome shotgun (WGS) entry which is preliminary data.</text>
</comment>
<dbReference type="STRING" id="188477.A0A433TWQ1"/>
<dbReference type="GO" id="GO:0005743">
    <property type="term" value="C:mitochondrial inner membrane"/>
    <property type="evidence" value="ECO:0007669"/>
    <property type="project" value="TreeGrafter"/>
</dbReference>
<evidence type="ECO:0000256" key="11">
    <source>
        <dbReference type="ARBA" id="ARBA00049890"/>
    </source>
</evidence>
<dbReference type="InterPro" id="IPR006370">
    <property type="entry name" value="HB_polyprenyltransferase-like"/>
</dbReference>
<keyword evidence="6 15" id="KW-0812">Transmembrane</keyword>
<evidence type="ECO:0000256" key="10">
    <source>
        <dbReference type="ARBA" id="ARBA00034524"/>
    </source>
</evidence>
<sequence length="529" mass="58564">MAQVLSGRSRLVLQAFNVCLNRQTILASRTRSGVFVSSCSKQLSTFQVHKFSKPQRRLSWTKSRNSYRTSSVTTIPLDTIYKQNDENGTNICGELTMETSLPSSFGLENPALIPPETKTFPQSLGQAHLSNRGENVIKKSFPFKNVSQKPLCSTHNSRLCHLHHDNIHPTLHRAFVSSSGQFVKHFSTLQSNPAHYDLARPKGILQRSRLGEKYSTASRIVDASPQSIQPYLKLIRMDKPIGTWLLYWPCTWSIALAAAPGTLPDPYLLALFGAGAFFMRGAGCIINDMWDKDFDEKVERTRTRPLANGSLTQFQALVFLGTQLSCALAILLQLNLYSVILGASSMALVVTYPLAKRYTYWPQLVLGLTLNWGVLLACSAVQGHVTLSSLALYWACVCYTIIYDTIYSHQDKYDDLLIGVKSAAIRLGEQTKPVLTGFTCAMAAGLVLSGHLADMTWPYYVAVALTTGRLAQQVYSTNMDVADQCAHAFRGNFYLGAIMFLGIVLSNYLKQEEEGKEATGDTQEAREGG</sequence>
<keyword evidence="8 15" id="KW-0472">Membrane</keyword>
<evidence type="ECO:0000313" key="17">
    <source>
        <dbReference type="Proteomes" id="UP000271974"/>
    </source>
</evidence>
<dbReference type="CDD" id="cd13959">
    <property type="entry name" value="PT_UbiA_COQ2"/>
    <property type="match status" value="1"/>
</dbReference>
<dbReference type="FunFam" id="1.10.357.140:FF:000003">
    <property type="entry name" value="4-hydroxybenzoate polyprenyltransferase, mitochondrial"/>
    <property type="match status" value="1"/>
</dbReference>
<evidence type="ECO:0000256" key="8">
    <source>
        <dbReference type="ARBA" id="ARBA00023136"/>
    </source>
</evidence>
<comment type="subcellular location">
    <subcellularLocation>
        <location evidence="2">Membrane</location>
        <topology evidence="2">Multi-pass membrane protein</topology>
    </subcellularLocation>
</comment>
<keyword evidence="9" id="KW-0414">Isoprene biosynthesis</keyword>
<protein>
    <recommendedName>
        <fullName evidence="10">4-hydroxybenzoate polyprenyltransferase</fullName>
        <ecNumber evidence="10">2.5.1.39</ecNumber>
    </recommendedName>
    <alternativeName>
        <fullName evidence="14">Coenzyme Q biosynthesis protein 2</fullName>
    </alternativeName>
</protein>
<evidence type="ECO:0000256" key="7">
    <source>
        <dbReference type="ARBA" id="ARBA00022989"/>
    </source>
</evidence>
<comment type="catalytic activity">
    <reaction evidence="13">
        <text>an all-trans-polyprenyl diphosphate + 4-hydroxybenzoate = a 4-hydroxy-3-(all-trans-polyprenyl)benzoate + diphosphate</text>
        <dbReference type="Rhea" id="RHEA:44504"/>
        <dbReference type="Rhea" id="RHEA-COMP:9514"/>
        <dbReference type="Rhea" id="RHEA-COMP:9564"/>
        <dbReference type="ChEBI" id="CHEBI:17879"/>
        <dbReference type="ChEBI" id="CHEBI:33019"/>
        <dbReference type="ChEBI" id="CHEBI:58914"/>
        <dbReference type="ChEBI" id="CHEBI:78396"/>
        <dbReference type="EC" id="2.5.1.39"/>
    </reaction>
    <physiologicalReaction direction="left-to-right" evidence="13">
        <dbReference type="Rhea" id="RHEA:44505"/>
    </physiologicalReaction>
</comment>
<feature type="transmembrane region" description="Helical" evidence="15">
    <location>
        <begin position="391"/>
        <end position="407"/>
    </location>
</feature>
<evidence type="ECO:0000256" key="4">
    <source>
        <dbReference type="ARBA" id="ARBA00022679"/>
    </source>
</evidence>
<evidence type="ECO:0000256" key="6">
    <source>
        <dbReference type="ARBA" id="ARBA00022692"/>
    </source>
</evidence>
<dbReference type="Pfam" id="PF01040">
    <property type="entry name" value="UbiA"/>
    <property type="match status" value="1"/>
</dbReference>
<gene>
    <name evidence="16" type="ORF">EGW08_006218</name>
</gene>
<comment type="cofactor">
    <cofactor evidence="1">
        <name>Mg(2+)</name>
        <dbReference type="ChEBI" id="CHEBI:18420"/>
    </cofactor>
</comment>
<feature type="transmembrane region" description="Helical" evidence="15">
    <location>
        <begin position="493"/>
        <end position="509"/>
    </location>
</feature>
<dbReference type="PANTHER" id="PTHR11048">
    <property type="entry name" value="PRENYLTRANSFERASES"/>
    <property type="match status" value="1"/>
</dbReference>